<accession>A0ABQ4IVB9</accession>
<keyword evidence="3" id="KW-1185">Reference proteome</keyword>
<evidence type="ECO:0000256" key="1">
    <source>
        <dbReference type="SAM" id="MobiDB-lite"/>
    </source>
</evidence>
<comment type="caution">
    <text evidence="2">The sequence shown here is derived from an EMBL/GenBank/DDBJ whole genome shotgun (WGS) entry which is preliminary data.</text>
</comment>
<feature type="region of interest" description="Disordered" evidence="1">
    <location>
        <begin position="1"/>
        <end position="29"/>
    </location>
</feature>
<proteinExistence type="predicted"/>
<feature type="compositionally biased region" description="Basic and acidic residues" evidence="1">
    <location>
        <begin position="1"/>
        <end position="16"/>
    </location>
</feature>
<reference evidence="2 3" key="1">
    <citation type="submission" date="2021-01" db="EMBL/GenBank/DDBJ databases">
        <title>Whole genome shotgun sequence of Verrucosispora lutea NBRC 106530.</title>
        <authorList>
            <person name="Komaki H."/>
            <person name="Tamura T."/>
        </authorList>
    </citation>
    <scope>NUCLEOTIDE SEQUENCE [LARGE SCALE GENOMIC DNA]</scope>
    <source>
        <strain evidence="2 3">NBRC 106530</strain>
    </source>
</reference>
<gene>
    <name evidence="2" type="ORF">Vlu01_25030</name>
</gene>
<protein>
    <submittedName>
        <fullName evidence="2">Uncharacterized protein</fullName>
    </submittedName>
</protein>
<evidence type="ECO:0000313" key="3">
    <source>
        <dbReference type="Proteomes" id="UP000643165"/>
    </source>
</evidence>
<name>A0ABQ4IVB9_9ACTN</name>
<dbReference type="EMBL" id="BOPB01000011">
    <property type="protein sequence ID" value="GIJ21879.1"/>
    <property type="molecule type" value="Genomic_DNA"/>
</dbReference>
<dbReference type="Proteomes" id="UP000643165">
    <property type="component" value="Unassembled WGS sequence"/>
</dbReference>
<evidence type="ECO:0000313" key="2">
    <source>
        <dbReference type="EMBL" id="GIJ21879.1"/>
    </source>
</evidence>
<sequence length="498" mass="53657">MLDSGRVSDGHRRNPGREQSQPLVTSEHGRKGNFLGTLQAYANAVPDGQRDGTGSPIEQIVMFIGSGTRLSPYTQALGNMKSAFPLPDVDAHHRGYTVGEAAIRSTAACIDCLRGGGFDGLVVRWGDEILIPSTPLDSSPGQYADVDVVRFGWRTEPNELLANQKEWLVVDPATGLVLQEIGRQPLPSVRRKLADLAGSGNTQTYVNLGSFAASNTFLSELAAVFKDELLDQVSAANWDPYFWVALQCTSEAEWESFGREEDAGSRPGFRELHACMPDFFQVVQAAKRNLRAKLGRDLRIAILDFGEPYWLDAGNHQSLRSAFADLFEDSTEGNTLRAFLGLPDELANGGSFVKDSALAPGVTVNESIVLGAEIRDPRSVVDGAVVVRGSYGRLEVGRGGVAIWSAADHLSVAGPRGAAFRFSGNGAISGDQSVSTLLTGSESISMRYTEALGTIDSTSYNQVVADNPMSFRDAFTRMGLVDPLDLHAEWSRVTSHSA</sequence>
<organism evidence="2 3">
    <name type="scientific">Micromonospora lutea</name>
    <dbReference type="NCBI Taxonomy" id="419825"/>
    <lineage>
        <taxon>Bacteria</taxon>
        <taxon>Bacillati</taxon>
        <taxon>Actinomycetota</taxon>
        <taxon>Actinomycetes</taxon>
        <taxon>Micromonosporales</taxon>
        <taxon>Micromonosporaceae</taxon>
        <taxon>Micromonospora</taxon>
    </lineage>
</organism>